<reference evidence="2 3" key="1">
    <citation type="submission" date="2010-10" db="EMBL/GenBank/DDBJ databases">
        <authorList>
            <person name="Durkin A.S."/>
            <person name="Madupu R."/>
            <person name="Torralba M."/>
            <person name="Gillis M."/>
            <person name="Methe B."/>
            <person name="Sutton G."/>
            <person name="Nelson K.E."/>
        </authorList>
    </citation>
    <scope>NUCLEOTIDE SEQUENCE [LARGE SCALE GENOMIC DNA]</scope>
    <source>
        <strain evidence="2 3">JCVIHMP022</strain>
    </source>
</reference>
<comment type="caution">
    <text evidence="2">The sequence shown here is derived from an EMBL/GenBank/DDBJ whole genome shotgun (WGS) entry which is preliminary data.</text>
</comment>
<proteinExistence type="predicted"/>
<name>A0AB72Z4P5_9BIFI</name>
<evidence type="ECO:0008006" key="4">
    <source>
        <dbReference type="Google" id="ProtNLM"/>
    </source>
</evidence>
<accession>A0AB72Z4P5</accession>
<protein>
    <recommendedName>
        <fullName evidence="4">Transposase</fullName>
    </recommendedName>
</protein>
<feature type="region of interest" description="Disordered" evidence="1">
    <location>
        <begin position="48"/>
        <end position="73"/>
    </location>
</feature>
<gene>
    <name evidence="2" type="ORF">HMPREF9003_0101</name>
</gene>
<feature type="region of interest" description="Disordered" evidence="1">
    <location>
        <begin position="1"/>
        <end position="26"/>
    </location>
</feature>
<evidence type="ECO:0000256" key="1">
    <source>
        <dbReference type="SAM" id="MobiDB-lite"/>
    </source>
</evidence>
<dbReference type="EMBL" id="AEHJ01000031">
    <property type="protein sequence ID" value="EFO77147.1"/>
    <property type="molecule type" value="Genomic_DNA"/>
</dbReference>
<evidence type="ECO:0000313" key="3">
    <source>
        <dbReference type="Proteomes" id="UP000003457"/>
    </source>
</evidence>
<evidence type="ECO:0000313" key="2">
    <source>
        <dbReference type="EMBL" id="EFO77147.1"/>
    </source>
</evidence>
<dbReference type="Proteomes" id="UP000003457">
    <property type="component" value="Unassembled WGS sequence"/>
</dbReference>
<sequence>MSEATETVEGGRRGGRTVSKSTPDEVMGLACGLPLTRSVLRSVVADATPGQLGGWPTCSGPRTPAGLSPDAPG</sequence>
<dbReference type="AlphaFoldDB" id="A0AB72Z4P5"/>
<organism evidence="2 3">
    <name type="scientific">Bifidobacterium dentium JCVIHMP022</name>
    <dbReference type="NCBI Taxonomy" id="553191"/>
    <lineage>
        <taxon>Bacteria</taxon>
        <taxon>Bacillati</taxon>
        <taxon>Actinomycetota</taxon>
        <taxon>Actinomycetes</taxon>
        <taxon>Bifidobacteriales</taxon>
        <taxon>Bifidobacteriaceae</taxon>
        <taxon>Bifidobacterium</taxon>
    </lineage>
</organism>